<evidence type="ECO:0000256" key="1">
    <source>
        <dbReference type="SAM" id="MobiDB-lite"/>
    </source>
</evidence>
<dbReference type="SUPFAM" id="SSF47598">
    <property type="entry name" value="Ribbon-helix-helix"/>
    <property type="match status" value="1"/>
</dbReference>
<accession>A0A368VRL2</accession>
<dbReference type="InterPro" id="IPR010985">
    <property type="entry name" value="Ribbon_hlx_hlx"/>
</dbReference>
<evidence type="ECO:0000313" key="4">
    <source>
        <dbReference type="Proteomes" id="UP000253495"/>
    </source>
</evidence>
<dbReference type="RefSeq" id="WP_114453219.1">
    <property type="nucleotide sequence ID" value="NZ_QPJC01000006.1"/>
</dbReference>
<feature type="domain" description="Antitoxin FitA-like ribbon-helix-helix" evidence="2">
    <location>
        <begin position="3"/>
        <end position="38"/>
    </location>
</feature>
<reference evidence="3 4" key="1">
    <citation type="submission" date="2018-07" db="EMBL/GenBank/DDBJ databases">
        <title>Genomic Encyclopedia of Type Strains, Phase III (KMG-III): the genomes of soil and plant-associated and newly described type strains.</title>
        <authorList>
            <person name="Whitman W."/>
        </authorList>
    </citation>
    <scope>NUCLEOTIDE SEQUENCE [LARGE SCALE GENOMIC DNA]</scope>
    <source>
        <strain evidence="3 4">CECT 8575</strain>
    </source>
</reference>
<dbReference type="Proteomes" id="UP000253495">
    <property type="component" value="Unassembled WGS sequence"/>
</dbReference>
<evidence type="ECO:0000313" key="3">
    <source>
        <dbReference type="EMBL" id="RCW43645.1"/>
    </source>
</evidence>
<dbReference type="InterPro" id="IPR053853">
    <property type="entry name" value="FitA-like_RHH"/>
</dbReference>
<keyword evidence="4" id="KW-1185">Reference proteome</keyword>
<dbReference type="OrthoDB" id="7107936at2"/>
<organism evidence="3 4">
    <name type="scientific">Halopolyspora algeriensis</name>
    <dbReference type="NCBI Taxonomy" id="1500506"/>
    <lineage>
        <taxon>Bacteria</taxon>
        <taxon>Bacillati</taxon>
        <taxon>Actinomycetota</taxon>
        <taxon>Actinomycetes</taxon>
        <taxon>Actinomycetes incertae sedis</taxon>
        <taxon>Halopolyspora</taxon>
    </lineage>
</organism>
<feature type="region of interest" description="Disordered" evidence="1">
    <location>
        <begin position="60"/>
        <end position="89"/>
    </location>
</feature>
<proteinExistence type="predicted"/>
<gene>
    <name evidence="3" type="ORF">DFQ14_106123</name>
</gene>
<comment type="caution">
    <text evidence="3">The sequence shown here is derived from an EMBL/GenBank/DDBJ whole genome shotgun (WGS) entry which is preliminary data.</text>
</comment>
<dbReference type="EMBL" id="QPJC01000006">
    <property type="protein sequence ID" value="RCW43645.1"/>
    <property type="molecule type" value="Genomic_DNA"/>
</dbReference>
<dbReference type="GO" id="GO:0006355">
    <property type="term" value="P:regulation of DNA-templated transcription"/>
    <property type="evidence" value="ECO:0007669"/>
    <property type="project" value="InterPro"/>
</dbReference>
<sequence>MHNVQVRDVPPEIYEALRSEAKAEGKSLQQHLLAVLDEHTARTRRQALFRRLDDVLGDEPVLTADPADAVRAGRDEREARDNTRAEDYE</sequence>
<evidence type="ECO:0000259" key="2">
    <source>
        <dbReference type="Pfam" id="PF22513"/>
    </source>
</evidence>
<protein>
    <recommendedName>
        <fullName evidence="2">Antitoxin FitA-like ribbon-helix-helix domain-containing protein</fullName>
    </recommendedName>
</protein>
<dbReference type="AlphaFoldDB" id="A0A368VRL2"/>
<feature type="compositionally biased region" description="Basic and acidic residues" evidence="1">
    <location>
        <begin position="71"/>
        <end position="89"/>
    </location>
</feature>
<dbReference type="Pfam" id="PF22513">
    <property type="entry name" value="FitA-like_RHH"/>
    <property type="match status" value="1"/>
</dbReference>
<name>A0A368VRL2_9ACTN</name>